<dbReference type="InterPro" id="IPR029044">
    <property type="entry name" value="Nucleotide-diphossugar_trans"/>
</dbReference>
<dbReference type="SUPFAM" id="SSF53448">
    <property type="entry name" value="Nucleotide-diphospho-sugar transferases"/>
    <property type="match status" value="1"/>
</dbReference>
<feature type="compositionally biased region" description="Basic and acidic residues" evidence="10">
    <location>
        <begin position="218"/>
        <end position="227"/>
    </location>
</feature>
<feature type="transmembrane region" description="Helical" evidence="11">
    <location>
        <begin position="788"/>
        <end position="813"/>
    </location>
</feature>
<organism evidence="13">
    <name type="scientific">Ganoderma boninense</name>
    <dbReference type="NCBI Taxonomy" id="34458"/>
    <lineage>
        <taxon>Eukaryota</taxon>
        <taxon>Fungi</taxon>
        <taxon>Dikarya</taxon>
        <taxon>Basidiomycota</taxon>
        <taxon>Agaricomycotina</taxon>
        <taxon>Agaricomycetes</taxon>
        <taxon>Polyporales</taxon>
        <taxon>Polyporaceae</taxon>
        <taxon>Ganoderma</taxon>
    </lineage>
</organism>
<evidence type="ECO:0000256" key="8">
    <source>
        <dbReference type="ARBA" id="ARBA00024009"/>
    </source>
</evidence>
<feature type="transmembrane region" description="Helical" evidence="11">
    <location>
        <begin position="833"/>
        <end position="857"/>
    </location>
</feature>
<evidence type="ECO:0000256" key="9">
    <source>
        <dbReference type="ARBA" id="ARBA00048014"/>
    </source>
</evidence>
<feature type="compositionally biased region" description="Acidic residues" evidence="10">
    <location>
        <begin position="120"/>
        <end position="136"/>
    </location>
</feature>
<keyword evidence="7" id="KW-0961">Cell wall biogenesis/degradation</keyword>
<protein>
    <recommendedName>
        <fullName evidence="2">chitin synthase</fullName>
        <ecNumber evidence="2">2.4.1.16</ecNumber>
    </recommendedName>
</protein>
<dbReference type="Pfam" id="PF08407">
    <property type="entry name" value="Chitin_synth_1N"/>
    <property type="match status" value="1"/>
</dbReference>
<comment type="function">
    <text evidence="8">Polymerizes chitin, a structural polymer of the cell wall and septum, by transferring the sugar moiety of UDP-GlcNAc to the non-reducing end of the growing chitin polymer.</text>
</comment>
<feature type="transmembrane region" description="Helical" evidence="11">
    <location>
        <begin position="1035"/>
        <end position="1052"/>
    </location>
</feature>
<keyword evidence="3 13" id="KW-0328">Glycosyltransferase</keyword>
<dbReference type="GO" id="GO:0016020">
    <property type="term" value="C:membrane"/>
    <property type="evidence" value="ECO:0007669"/>
    <property type="project" value="UniProtKB-SubCell"/>
</dbReference>
<proteinExistence type="predicted"/>
<dbReference type="AlphaFoldDB" id="A0A5K1JXQ5"/>
<evidence type="ECO:0000256" key="2">
    <source>
        <dbReference type="ARBA" id="ARBA00012543"/>
    </source>
</evidence>
<keyword evidence="13" id="KW-0808">Transferase</keyword>
<feature type="transmembrane region" description="Helical" evidence="11">
    <location>
        <begin position="1072"/>
        <end position="1095"/>
    </location>
</feature>
<feature type="compositionally biased region" description="Low complexity" evidence="10">
    <location>
        <begin position="307"/>
        <end position="321"/>
    </location>
</feature>
<evidence type="ECO:0000256" key="3">
    <source>
        <dbReference type="ARBA" id="ARBA00022676"/>
    </source>
</evidence>
<dbReference type="GO" id="GO:0071555">
    <property type="term" value="P:cell wall organization"/>
    <property type="evidence" value="ECO:0007669"/>
    <property type="project" value="UniProtKB-KW"/>
</dbReference>
<dbReference type="GO" id="GO:0071944">
    <property type="term" value="C:cell periphery"/>
    <property type="evidence" value="ECO:0007669"/>
    <property type="project" value="TreeGrafter"/>
</dbReference>
<feature type="region of interest" description="Disordered" evidence="10">
    <location>
        <begin position="198"/>
        <end position="322"/>
    </location>
</feature>
<sequence>MDSRRRQLNYAPLNGNHDTRDVSPTRPSTIMQLAMAEQDEYDRQPNITTVQHRPPRTSPIRQPSLPPVPEASEEGSIASERMSLSRQSSGETLYGDRHDMYAPYNRGLSAPQLPTIESGEPLDWDDLDYPPEDDPFSDSHLPVYHQPSPSAPAQPPSLVMQQNTSQSTLSEHYYMPDRTSWPSRPMSAYSAVSTDVTGYTYAPPPEQHTAAMYPGDASIDHFQHDTEAYASGTLSRATYRPPRSRSPTPAVDDDDYQITGNGSVQYSGFSPSPQRRQVISTNENESPLRPRQSTTNENEPPQRRPFSKVSTNSSESTSTLSAFGHSRTFLRAMSAPADPEKVSLAHSASTTTEPETPLPTRHFGPAPTGRVLRRHKTKKRVQLTNGNLVLDLSVPPKLVLPRKGDSETLKTRYTAVTCDPDEFEKKGFFLRQNEMRRTTELFIVITMYNEDEVLFCRTMIGVMRNIAHLCSRKNSRTWGEDAWKKVVVCIVADGRKKVHPRVLDCLTLLGIYQPGDHMKNMVNNKPVTAHLFEYTTTFGLDENLKFKYPDKGIVPTQVIFCMKEKNQKKINSHRWFFNAFGRMLQPNVCVLLDVGTRPGNKSIYHLWKAFDMNSNVAGACGEIAVYKGKRWLGLLNPLVAAQNFEYKITNILDKPTESLFGYISVLPGAFSAYRYIALQNDKYGFGPLASYFKGEILHGRDTDIFTSNMYLAEDRILCFELVAKRNSNWVLKYVKSAIAETDVPEALPEFISQRRRWLNGSFFAATYAIAHLGQILSSGHSLARKVLLVLETIYNVINLIAAWFAVGNFYLFFSRQVILTSSLENTAFKLSSIKYFNAVSQFFMAGLVISVFLFSMGNKPRASTLKYKICTLAFALLMIYVIFAAVMCSIQAAKQGGSAYQLMLFSIILTYGMYALSSVLAFDPWHMFTSFIPYMLLSPTYINILQIYAFANLDDISWGTKQDTEVSTDLGAVIQNSNSQVDLEVPTDATDVNIIYEEALDNLRNRRPLPKPAGLSNAEKELLARDYYANVRTNVLLFWVLSNGLLLVAILGGGDAVNTFSVNDTFSRTKAYMTFILAFVAITSIIRFTGSLMYLTARVFIG</sequence>
<dbReference type="InterPro" id="IPR013616">
    <property type="entry name" value="Chitin_synth_N"/>
</dbReference>
<evidence type="ECO:0000313" key="13">
    <source>
        <dbReference type="EMBL" id="VWO96966.1"/>
    </source>
</evidence>
<gene>
    <name evidence="13" type="primary">Q99126</name>
</gene>
<evidence type="ECO:0000259" key="12">
    <source>
        <dbReference type="Pfam" id="PF08407"/>
    </source>
</evidence>
<evidence type="ECO:0000256" key="10">
    <source>
        <dbReference type="SAM" id="MobiDB-lite"/>
    </source>
</evidence>
<dbReference type="PANTHER" id="PTHR22914:SF38">
    <property type="entry name" value="CHITIN SYNTHASE 2"/>
    <property type="match status" value="1"/>
</dbReference>
<feature type="transmembrane region" description="Helical" evidence="11">
    <location>
        <begin position="869"/>
        <end position="893"/>
    </location>
</feature>
<feature type="compositionally biased region" description="Polar residues" evidence="10">
    <location>
        <begin position="258"/>
        <end position="299"/>
    </location>
</feature>
<feature type="region of interest" description="Disordered" evidence="10">
    <location>
        <begin position="1"/>
        <end position="25"/>
    </location>
</feature>
<accession>A0A5K1JXQ5</accession>
<feature type="domain" description="Chitin synthase N-terminal" evidence="12">
    <location>
        <begin position="376"/>
        <end position="440"/>
    </location>
</feature>
<dbReference type="SMR" id="A0A5K1JXQ5"/>
<feature type="compositionally biased region" description="Polar residues" evidence="10">
    <location>
        <begin position="159"/>
        <end position="170"/>
    </location>
</feature>
<feature type="region of interest" description="Disordered" evidence="10">
    <location>
        <begin position="340"/>
        <end position="369"/>
    </location>
</feature>
<dbReference type="GO" id="GO:0030428">
    <property type="term" value="C:cell septum"/>
    <property type="evidence" value="ECO:0007669"/>
    <property type="project" value="TreeGrafter"/>
</dbReference>
<dbReference type="Pfam" id="PF01644">
    <property type="entry name" value="Chitin_synth_1"/>
    <property type="match status" value="1"/>
</dbReference>
<evidence type="ECO:0000256" key="7">
    <source>
        <dbReference type="ARBA" id="ARBA00023316"/>
    </source>
</evidence>
<evidence type="ECO:0000256" key="4">
    <source>
        <dbReference type="ARBA" id="ARBA00022692"/>
    </source>
</evidence>
<feature type="compositionally biased region" description="Low complexity" evidence="10">
    <location>
        <begin position="350"/>
        <end position="360"/>
    </location>
</feature>
<comment type="subcellular location">
    <subcellularLocation>
        <location evidence="1">Membrane</location>
        <topology evidence="1">Multi-pass membrane protein</topology>
    </subcellularLocation>
</comment>
<feature type="compositionally biased region" description="Polar residues" evidence="10">
    <location>
        <begin position="82"/>
        <end position="91"/>
    </location>
</feature>
<evidence type="ECO:0000256" key="11">
    <source>
        <dbReference type="SAM" id="Phobius"/>
    </source>
</evidence>
<dbReference type="GO" id="GO:0006031">
    <property type="term" value="P:chitin biosynthetic process"/>
    <property type="evidence" value="ECO:0007669"/>
    <property type="project" value="TreeGrafter"/>
</dbReference>
<feature type="compositionally biased region" description="Low complexity" evidence="10">
    <location>
        <begin position="235"/>
        <end position="250"/>
    </location>
</feature>
<dbReference type="CDD" id="cd04190">
    <property type="entry name" value="Chitin_synth_C"/>
    <property type="match status" value="1"/>
</dbReference>
<dbReference type="EC" id="2.4.1.16" evidence="2"/>
<keyword evidence="5 11" id="KW-1133">Transmembrane helix</keyword>
<evidence type="ECO:0000256" key="1">
    <source>
        <dbReference type="ARBA" id="ARBA00004141"/>
    </source>
</evidence>
<dbReference type="InterPro" id="IPR004835">
    <property type="entry name" value="Chitin_synth"/>
</dbReference>
<keyword evidence="4 11" id="KW-0812">Transmembrane</keyword>
<dbReference type="PANTHER" id="PTHR22914">
    <property type="entry name" value="CHITIN SYNTHASE"/>
    <property type="match status" value="1"/>
</dbReference>
<feature type="region of interest" description="Disordered" evidence="10">
    <location>
        <begin position="39"/>
        <end position="186"/>
    </location>
</feature>
<feature type="transmembrane region" description="Helical" evidence="11">
    <location>
        <begin position="899"/>
        <end position="922"/>
    </location>
</feature>
<comment type="catalytic activity">
    <reaction evidence="9">
        <text>[(1-&gt;4)-N-acetyl-beta-D-glucosaminyl](n) + UDP-N-acetyl-alpha-D-glucosamine = [(1-&gt;4)-N-acetyl-beta-D-glucosaminyl](n+1) + UDP + H(+)</text>
        <dbReference type="Rhea" id="RHEA:16637"/>
        <dbReference type="Rhea" id="RHEA-COMP:9593"/>
        <dbReference type="Rhea" id="RHEA-COMP:9595"/>
        <dbReference type="ChEBI" id="CHEBI:15378"/>
        <dbReference type="ChEBI" id="CHEBI:17029"/>
        <dbReference type="ChEBI" id="CHEBI:57705"/>
        <dbReference type="ChEBI" id="CHEBI:58223"/>
        <dbReference type="EC" id="2.4.1.16"/>
    </reaction>
</comment>
<reference evidence="13" key="1">
    <citation type="submission" date="2019-10" db="EMBL/GenBank/DDBJ databases">
        <authorList>
            <person name="Nor Muhammad N."/>
        </authorList>
    </citation>
    <scope>NUCLEOTIDE SEQUENCE</scope>
</reference>
<evidence type="ECO:0000256" key="6">
    <source>
        <dbReference type="ARBA" id="ARBA00023136"/>
    </source>
</evidence>
<name>A0A5K1JXQ5_9APHY</name>
<keyword evidence="6 11" id="KW-0472">Membrane</keyword>
<evidence type="ECO:0000256" key="5">
    <source>
        <dbReference type="ARBA" id="ARBA00022989"/>
    </source>
</evidence>
<dbReference type="EMBL" id="LR726032">
    <property type="protein sequence ID" value="VWO96966.1"/>
    <property type="molecule type" value="Genomic_DNA"/>
</dbReference>
<dbReference type="GO" id="GO:0004100">
    <property type="term" value="F:chitin synthase activity"/>
    <property type="evidence" value="ECO:0007669"/>
    <property type="project" value="UniProtKB-EC"/>
</dbReference>